<evidence type="ECO:0000313" key="3">
    <source>
        <dbReference type="Proteomes" id="UP000221165"/>
    </source>
</evidence>
<dbReference type="VEuPathDB" id="ToxoDB:CSUI_001414"/>
<feature type="region of interest" description="Disordered" evidence="1">
    <location>
        <begin position="235"/>
        <end position="296"/>
    </location>
</feature>
<dbReference type="EMBL" id="MIGC01000560">
    <property type="protein sequence ID" value="PHJ24715.1"/>
    <property type="molecule type" value="Genomic_DNA"/>
</dbReference>
<accession>A0A2C6LCB0</accession>
<name>A0A2C6LCB0_9APIC</name>
<reference evidence="2 3" key="1">
    <citation type="journal article" date="2017" name="Int. J. Parasitol.">
        <title>The genome of the protozoan parasite Cystoisospora suis and a reverse vaccinology approach to identify vaccine candidates.</title>
        <authorList>
            <person name="Palmieri N."/>
            <person name="Shrestha A."/>
            <person name="Ruttkowski B."/>
            <person name="Beck T."/>
            <person name="Vogl C."/>
            <person name="Tomley F."/>
            <person name="Blake D.P."/>
            <person name="Joachim A."/>
        </authorList>
    </citation>
    <scope>NUCLEOTIDE SEQUENCE [LARGE SCALE GENOMIC DNA]</scope>
    <source>
        <strain evidence="2 3">Wien I</strain>
    </source>
</reference>
<dbReference type="OrthoDB" id="329654at2759"/>
<organism evidence="2 3">
    <name type="scientific">Cystoisospora suis</name>
    <dbReference type="NCBI Taxonomy" id="483139"/>
    <lineage>
        <taxon>Eukaryota</taxon>
        <taxon>Sar</taxon>
        <taxon>Alveolata</taxon>
        <taxon>Apicomplexa</taxon>
        <taxon>Conoidasida</taxon>
        <taxon>Coccidia</taxon>
        <taxon>Eucoccidiorida</taxon>
        <taxon>Eimeriorina</taxon>
        <taxon>Sarcocystidae</taxon>
        <taxon>Cystoisospora</taxon>
    </lineage>
</organism>
<dbReference type="AlphaFoldDB" id="A0A2C6LCB0"/>
<sequence>DQKKRLPSLPREASEVISAEVTIASLFEFTPSGKQDSLKSPTEPEWPIKIVAGQFDSPLFGAGRSARTATILSSVPLTTVFPVKTVASWRDEAGPKTAPGPPRRLQVQSSMTSLARFFLPSSFTRYPSRSPEGKSIISPAGQRLPTDNEQVSGRHRVKGGTATGNHWHGSVTRSVVPYPAERQYTLKELEIRFNQLGPEELALLSRRVAEKALSHLDWFYTWQKEHAPGLLLAEQDLGTRSPPPPTASERLSPSAPEQSASSLGSKDRARNAIREKPAVTALKANGPKGEEETFSWDFGWTGQIDSDVILPEDEEGNSRIHGERARGTPGARSAGPAGWAEVHLGGEEGVAEGQALWDQTAIALQRKNIPNVTLTVDRLNDEVSVFLERYRDAVWSLPLQEIVNVTLNGGMFPELVERQNSSYPDIKRNVECNPNVQVCQNLGNFLREFGNNLRGIYRDSYPYGLHRRAEELAGLLHYVIVSQTVTEALFEFVEQHVTVSALEAVLNMTSSLIEIPVESQVFSLLNALLALGGDFYSLADPPAADFENKNIVRSKVRNAFYCRLFNGRLRFCNPGVITGPSAPDIPRETVFDPATGFIKFLYMQGFNFSCENQGTCFADVSIEGDNFDGFYVLQSVGTTGFPVYVGYRQFRNFPELRRIYFWQGLRPSVIDATQASWAAITPFFPESYYAATRGQLFPFASLATLTPPNNCTDEPPVPFGDTNTNFPACLNITDSWVVGRVAAFGNCNGFLYSHVCVFPAIVQVFPTSNPDTWTSSPTTTTTSSPAVPEPGQPGPSPPGGGVPPGGPPRVSPTPTQPQARLPSFPLFSAGADSLPSSKENPLEGISSRNGNGHRAKNERRLAGGASFDVAGQKLQHLTGMNGRRFHSAVPVHRSQFVDGFSGKLDIYIPPFFHIPPSVWEEKQQEHD</sequence>
<proteinExistence type="predicted"/>
<evidence type="ECO:0000313" key="2">
    <source>
        <dbReference type="EMBL" id="PHJ24715.1"/>
    </source>
</evidence>
<dbReference type="GeneID" id="94424831"/>
<feature type="region of interest" description="Disordered" evidence="1">
    <location>
        <begin position="770"/>
        <end position="856"/>
    </location>
</feature>
<comment type="caution">
    <text evidence="2">The sequence shown here is derived from an EMBL/GenBank/DDBJ whole genome shotgun (WGS) entry which is preliminary data.</text>
</comment>
<feature type="compositionally biased region" description="Pro residues" evidence="1">
    <location>
        <begin position="787"/>
        <end position="815"/>
    </location>
</feature>
<feature type="compositionally biased region" description="Basic and acidic residues" evidence="1">
    <location>
        <begin position="265"/>
        <end position="277"/>
    </location>
</feature>
<evidence type="ECO:0000256" key="1">
    <source>
        <dbReference type="SAM" id="MobiDB-lite"/>
    </source>
</evidence>
<keyword evidence="3" id="KW-1185">Reference proteome</keyword>
<feature type="non-terminal residue" evidence="2">
    <location>
        <position position="1"/>
    </location>
</feature>
<protein>
    <submittedName>
        <fullName evidence="2">Uncharacterized protein</fullName>
    </submittedName>
</protein>
<feature type="compositionally biased region" description="Low complexity" evidence="1">
    <location>
        <begin position="770"/>
        <end position="786"/>
    </location>
</feature>
<dbReference type="Proteomes" id="UP000221165">
    <property type="component" value="Unassembled WGS sequence"/>
</dbReference>
<feature type="compositionally biased region" description="Polar residues" evidence="1">
    <location>
        <begin position="249"/>
        <end position="264"/>
    </location>
</feature>
<dbReference type="RefSeq" id="XP_067926387.1">
    <property type="nucleotide sequence ID" value="XM_068061620.1"/>
</dbReference>
<feature type="region of interest" description="Disordered" evidence="1">
    <location>
        <begin position="129"/>
        <end position="152"/>
    </location>
</feature>
<gene>
    <name evidence="2" type="ORF">CSUI_001414</name>
</gene>